<dbReference type="PANTHER" id="PTHR30273">
    <property type="entry name" value="PERIPLASMIC SIGNAL SENSOR AND SIGMA FACTOR ACTIVATOR FECR-RELATED"/>
    <property type="match status" value="1"/>
</dbReference>
<evidence type="ECO:0000313" key="4">
    <source>
        <dbReference type="EMBL" id="MFB9949074.1"/>
    </source>
</evidence>
<name>A0ABV6AG48_9HYPH</name>
<dbReference type="PANTHER" id="PTHR30273:SF2">
    <property type="entry name" value="PROTEIN FECR"/>
    <property type="match status" value="1"/>
</dbReference>
<proteinExistence type="predicted"/>
<organism evidence="4 5">
    <name type="scientific">Rhizobium puerariae</name>
    <dbReference type="NCBI Taxonomy" id="1585791"/>
    <lineage>
        <taxon>Bacteria</taxon>
        <taxon>Pseudomonadati</taxon>
        <taxon>Pseudomonadota</taxon>
        <taxon>Alphaproteobacteria</taxon>
        <taxon>Hyphomicrobiales</taxon>
        <taxon>Rhizobiaceae</taxon>
        <taxon>Rhizobium/Agrobacterium group</taxon>
        <taxon>Rhizobium</taxon>
    </lineage>
</organism>
<dbReference type="RefSeq" id="WP_377259534.1">
    <property type="nucleotide sequence ID" value="NZ_JBHMAA010000011.1"/>
</dbReference>
<dbReference type="PIRSF" id="PIRSF018266">
    <property type="entry name" value="FecR"/>
    <property type="match status" value="1"/>
</dbReference>
<accession>A0ABV6AG48</accession>
<sequence length="324" mass="35771">MARHDETDEGILEEAMDWFLRLREPCRTDGDEHDFRHWLDRSPTHRDAWMKACRTWELMGETTPVHDYLRQPSATQAGGIALRRRRAWGVGVALALAACLVLALAGPSLFLRYRADFETATAELRKITLEDGSTVELGAASAIDTDFADGARHVTLLAGEAFFDVRHDPARPFVVTAGGVKVTVLGTAFDVHMRSEDTTVELLRGVVGLAVGDASHAFELSPGDTVTVDRGSGRITRSRLAPEDMAAWRDGRLFVNDVTIASVVRELQRYHPAWISVPSGDLANRRVTGLYSLSDPDRALEALVQPYGGKVHRISPYLRVLALF</sequence>
<feature type="domain" description="FecR protein" evidence="2">
    <location>
        <begin position="116"/>
        <end position="207"/>
    </location>
</feature>
<feature type="transmembrane region" description="Helical" evidence="1">
    <location>
        <begin position="87"/>
        <end position="111"/>
    </location>
</feature>
<evidence type="ECO:0000259" key="3">
    <source>
        <dbReference type="Pfam" id="PF16220"/>
    </source>
</evidence>
<evidence type="ECO:0000259" key="2">
    <source>
        <dbReference type="Pfam" id="PF04773"/>
    </source>
</evidence>
<evidence type="ECO:0000256" key="1">
    <source>
        <dbReference type="SAM" id="Phobius"/>
    </source>
</evidence>
<keyword evidence="1" id="KW-0812">Transmembrane</keyword>
<dbReference type="Gene3D" id="2.60.120.1440">
    <property type="match status" value="1"/>
</dbReference>
<dbReference type="Pfam" id="PF16220">
    <property type="entry name" value="DUF4880"/>
    <property type="match status" value="1"/>
</dbReference>
<dbReference type="Gene3D" id="3.55.50.30">
    <property type="match status" value="1"/>
</dbReference>
<gene>
    <name evidence="4" type="ORF">ACFFP0_09465</name>
</gene>
<protein>
    <submittedName>
        <fullName evidence="4">FecR domain-containing protein</fullName>
    </submittedName>
</protein>
<comment type="caution">
    <text evidence="4">The sequence shown here is derived from an EMBL/GenBank/DDBJ whole genome shotgun (WGS) entry which is preliminary data.</text>
</comment>
<feature type="domain" description="FecR N-terminal" evidence="3">
    <location>
        <begin position="13"/>
        <end position="54"/>
    </location>
</feature>
<keyword evidence="1" id="KW-1133">Transmembrane helix</keyword>
<reference evidence="4 5" key="1">
    <citation type="submission" date="2024-09" db="EMBL/GenBank/DDBJ databases">
        <authorList>
            <person name="Sun Q."/>
            <person name="Mori K."/>
        </authorList>
    </citation>
    <scope>NUCLEOTIDE SEQUENCE [LARGE SCALE GENOMIC DNA]</scope>
    <source>
        <strain evidence="4 5">TBRC 4938</strain>
    </source>
</reference>
<dbReference type="Pfam" id="PF04773">
    <property type="entry name" value="FecR"/>
    <property type="match status" value="1"/>
</dbReference>
<keyword evidence="5" id="KW-1185">Reference proteome</keyword>
<dbReference type="InterPro" id="IPR012373">
    <property type="entry name" value="Ferrdict_sens_TM"/>
</dbReference>
<dbReference type="InterPro" id="IPR032623">
    <property type="entry name" value="FecR_N"/>
</dbReference>
<dbReference type="InterPro" id="IPR006860">
    <property type="entry name" value="FecR"/>
</dbReference>
<keyword evidence="1" id="KW-0472">Membrane</keyword>
<evidence type="ECO:0000313" key="5">
    <source>
        <dbReference type="Proteomes" id="UP001589692"/>
    </source>
</evidence>
<dbReference type="EMBL" id="JBHMAA010000011">
    <property type="protein sequence ID" value="MFB9949074.1"/>
    <property type="molecule type" value="Genomic_DNA"/>
</dbReference>
<dbReference type="Proteomes" id="UP001589692">
    <property type="component" value="Unassembled WGS sequence"/>
</dbReference>